<dbReference type="InterPro" id="IPR000182">
    <property type="entry name" value="GNAT_dom"/>
</dbReference>
<dbReference type="EMBL" id="JBEZFP010000065">
    <property type="protein sequence ID" value="MEU8136536.1"/>
    <property type="molecule type" value="Genomic_DNA"/>
</dbReference>
<proteinExistence type="predicted"/>
<dbReference type="PROSITE" id="PS51186">
    <property type="entry name" value="GNAT"/>
    <property type="match status" value="1"/>
</dbReference>
<evidence type="ECO:0000313" key="3">
    <source>
        <dbReference type="Proteomes" id="UP001551482"/>
    </source>
</evidence>
<dbReference type="CDD" id="cd04301">
    <property type="entry name" value="NAT_SF"/>
    <property type="match status" value="1"/>
</dbReference>
<feature type="domain" description="N-acetyltransferase" evidence="1">
    <location>
        <begin position="34"/>
        <end position="235"/>
    </location>
</feature>
<gene>
    <name evidence="2" type="ORF">AB0C36_23865</name>
</gene>
<sequence>MTKKQNRRRTRPRAIPKQRTARVALGPWPGPAETRIRAAAPGEVPAIDALLHAAGTHLEAHDALDAGQFGALVRTGLLDGTDAMFAEVEAAVRAWDLDRLIHGMTTVLVAEDEAGDVVGAVVMLPPGQVCGPLAERGVWGQVLRLILTTTKLRGIAVAEAARGRGIGTALLDQAVSLHQHLGAALVYGQFTAQDDLEAYYRTRGFDVLAPGAGFSLNPLGVGVTVNAYPHERLITRWML</sequence>
<reference evidence="2 3" key="1">
    <citation type="submission" date="2024-06" db="EMBL/GenBank/DDBJ databases">
        <title>The Natural Products Discovery Center: Release of the First 8490 Sequenced Strains for Exploring Actinobacteria Biosynthetic Diversity.</title>
        <authorList>
            <person name="Kalkreuter E."/>
            <person name="Kautsar S.A."/>
            <person name="Yang D."/>
            <person name="Bader C.D."/>
            <person name="Teijaro C.N."/>
            <person name="Fluegel L."/>
            <person name="Davis C.M."/>
            <person name="Simpson J.R."/>
            <person name="Lauterbach L."/>
            <person name="Steele A.D."/>
            <person name="Gui C."/>
            <person name="Meng S."/>
            <person name="Li G."/>
            <person name="Viehrig K."/>
            <person name="Ye F."/>
            <person name="Su P."/>
            <person name="Kiefer A.F."/>
            <person name="Nichols A."/>
            <person name="Cepeda A.J."/>
            <person name="Yan W."/>
            <person name="Fan B."/>
            <person name="Jiang Y."/>
            <person name="Adhikari A."/>
            <person name="Zheng C.-J."/>
            <person name="Schuster L."/>
            <person name="Cowan T.M."/>
            <person name="Smanski M.J."/>
            <person name="Chevrette M.G."/>
            <person name="De Carvalho L.P.S."/>
            <person name="Shen B."/>
        </authorList>
    </citation>
    <scope>NUCLEOTIDE SEQUENCE [LARGE SCALE GENOMIC DNA]</scope>
    <source>
        <strain evidence="2 3">NPDC048946</strain>
    </source>
</reference>
<dbReference type="Pfam" id="PF13508">
    <property type="entry name" value="Acetyltransf_7"/>
    <property type="match status" value="1"/>
</dbReference>
<comment type="caution">
    <text evidence="2">The sequence shown here is derived from an EMBL/GenBank/DDBJ whole genome shotgun (WGS) entry which is preliminary data.</text>
</comment>
<accession>A0ABV3DLH2</accession>
<protein>
    <submittedName>
        <fullName evidence="2">GNAT family N-acetyltransferase</fullName>
    </submittedName>
</protein>
<dbReference type="RefSeq" id="WP_358357137.1">
    <property type="nucleotide sequence ID" value="NZ_JBEZFP010000065.1"/>
</dbReference>
<dbReference type="Proteomes" id="UP001551482">
    <property type="component" value="Unassembled WGS sequence"/>
</dbReference>
<organism evidence="2 3">
    <name type="scientific">Streptodolium elevatio</name>
    <dbReference type="NCBI Taxonomy" id="3157996"/>
    <lineage>
        <taxon>Bacteria</taxon>
        <taxon>Bacillati</taxon>
        <taxon>Actinomycetota</taxon>
        <taxon>Actinomycetes</taxon>
        <taxon>Kitasatosporales</taxon>
        <taxon>Streptomycetaceae</taxon>
        <taxon>Streptodolium</taxon>
    </lineage>
</organism>
<dbReference type="SUPFAM" id="SSF55729">
    <property type="entry name" value="Acyl-CoA N-acyltransferases (Nat)"/>
    <property type="match status" value="1"/>
</dbReference>
<dbReference type="InterPro" id="IPR016181">
    <property type="entry name" value="Acyl_CoA_acyltransferase"/>
</dbReference>
<keyword evidence="3" id="KW-1185">Reference proteome</keyword>
<name>A0ABV3DLH2_9ACTN</name>
<evidence type="ECO:0000259" key="1">
    <source>
        <dbReference type="PROSITE" id="PS51186"/>
    </source>
</evidence>
<dbReference type="Gene3D" id="3.40.630.30">
    <property type="match status" value="1"/>
</dbReference>
<evidence type="ECO:0000313" key="2">
    <source>
        <dbReference type="EMBL" id="MEU8136536.1"/>
    </source>
</evidence>